<dbReference type="GO" id="GO:0016740">
    <property type="term" value="F:transferase activity"/>
    <property type="evidence" value="ECO:0007669"/>
    <property type="project" value="UniProtKB-KW"/>
</dbReference>
<dbReference type="InterPro" id="IPR027555">
    <property type="entry name" value="Mo5U34_MeTrfas-like"/>
</dbReference>
<dbReference type="RefSeq" id="WP_311367789.1">
    <property type="nucleotide sequence ID" value="NZ_JAVRHX010000001.1"/>
</dbReference>
<feature type="binding site" evidence="3">
    <location>
        <position position="318"/>
    </location>
    <ligand>
        <name>carboxy-S-adenosyl-L-methionine</name>
        <dbReference type="ChEBI" id="CHEBI:134278"/>
    </ligand>
</feature>
<protein>
    <recommendedName>
        <fullName evidence="3">tRNA U34 carboxymethyltransferase</fullName>
        <ecNumber evidence="3">2.5.1.-</ecNumber>
    </recommendedName>
</protein>
<feature type="binding site" evidence="3">
    <location>
        <begin position="156"/>
        <end position="158"/>
    </location>
    <ligand>
        <name>carboxy-S-adenosyl-L-methionine</name>
        <dbReference type="ChEBI" id="CHEBI:134278"/>
    </ligand>
</feature>
<dbReference type="SUPFAM" id="SSF53335">
    <property type="entry name" value="S-adenosyl-L-methionine-dependent methyltransferases"/>
    <property type="match status" value="1"/>
</dbReference>
<dbReference type="NCBIfam" id="NF011650">
    <property type="entry name" value="PRK15068.1"/>
    <property type="match status" value="1"/>
</dbReference>
<keyword evidence="1 3" id="KW-0808">Transferase</keyword>
<dbReference type="Gene3D" id="3.40.50.150">
    <property type="entry name" value="Vaccinia Virus protein VP39"/>
    <property type="match status" value="1"/>
</dbReference>
<dbReference type="Pfam" id="PF08003">
    <property type="entry name" value="Methyltransf_9"/>
    <property type="match status" value="1"/>
</dbReference>
<accession>A0ABU2ZPW6</accession>
<dbReference type="HAMAP" id="MF_01590">
    <property type="entry name" value="tRNA_carboxymethyltr_CmoB"/>
    <property type="match status" value="1"/>
</dbReference>
<evidence type="ECO:0000256" key="3">
    <source>
        <dbReference type="HAMAP-Rule" id="MF_01590"/>
    </source>
</evidence>
<proteinExistence type="inferred from homology"/>
<comment type="subunit">
    <text evidence="3">Homotetramer.</text>
</comment>
<evidence type="ECO:0000256" key="2">
    <source>
        <dbReference type="ARBA" id="ARBA00022694"/>
    </source>
</evidence>
<gene>
    <name evidence="3 4" type="primary">cmoB</name>
    <name evidence="4" type="ORF">RM552_05610</name>
</gene>
<organism evidence="4 5">
    <name type="scientific">Glaciecola petra</name>
    <dbReference type="NCBI Taxonomy" id="3075602"/>
    <lineage>
        <taxon>Bacteria</taxon>
        <taxon>Pseudomonadati</taxon>
        <taxon>Pseudomonadota</taxon>
        <taxon>Gammaproteobacteria</taxon>
        <taxon>Alteromonadales</taxon>
        <taxon>Alteromonadaceae</taxon>
        <taxon>Glaciecola</taxon>
    </lineage>
</organism>
<feature type="binding site" evidence="3">
    <location>
        <position position="109"/>
    </location>
    <ligand>
        <name>carboxy-S-adenosyl-L-methionine</name>
        <dbReference type="ChEBI" id="CHEBI:134278"/>
    </ligand>
</feature>
<dbReference type="PANTHER" id="PTHR43861:SF3">
    <property type="entry name" value="PUTATIVE (AFU_ORTHOLOGUE AFUA_2G14390)-RELATED"/>
    <property type="match status" value="1"/>
</dbReference>
<dbReference type="InterPro" id="IPR010017">
    <property type="entry name" value="CmoB"/>
</dbReference>
<dbReference type="NCBIfam" id="TIGR00452">
    <property type="entry name" value="tRNA 5-methoxyuridine(34)/uridine 5-oxyacetic acid(34) synthase CmoB"/>
    <property type="match status" value="1"/>
</dbReference>
<dbReference type="PANTHER" id="PTHR43861">
    <property type="entry name" value="TRANS-ACONITATE 2-METHYLTRANSFERASE-RELATED"/>
    <property type="match status" value="1"/>
</dbReference>
<keyword evidence="2 3" id="KW-0819">tRNA processing</keyword>
<dbReference type="EMBL" id="JAVRHX010000001">
    <property type="protein sequence ID" value="MDT0594311.1"/>
    <property type="molecule type" value="Genomic_DNA"/>
</dbReference>
<dbReference type="EC" id="2.5.1.-" evidence="3"/>
<comment type="caution">
    <text evidence="4">The sequence shown here is derived from an EMBL/GenBank/DDBJ whole genome shotgun (WGS) entry which is preliminary data.</text>
</comment>
<feature type="binding site" evidence="3">
    <location>
        <position position="114"/>
    </location>
    <ligand>
        <name>carboxy-S-adenosyl-L-methionine</name>
        <dbReference type="ChEBI" id="CHEBI:134278"/>
    </ligand>
</feature>
<feature type="binding site" evidence="3">
    <location>
        <position position="95"/>
    </location>
    <ligand>
        <name>carboxy-S-adenosyl-L-methionine</name>
        <dbReference type="ChEBI" id="CHEBI:134278"/>
    </ligand>
</feature>
<feature type="binding site" evidence="3">
    <location>
        <position position="134"/>
    </location>
    <ligand>
        <name>carboxy-S-adenosyl-L-methionine</name>
        <dbReference type="ChEBI" id="CHEBI:134278"/>
    </ligand>
</feature>
<dbReference type="CDD" id="cd02440">
    <property type="entry name" value="AdoMet_MTases"/>
    <property type="match status" value="1"/>
</dbReference>
<evidence type="ECO:0000256" key="1">
    <source>
        <dbReference type="ARBA" id="ARBA00022679"/>
    </source>
</evidence>
<comment type="function">
    <text evidence="3">Catalyzes carboxymethyl transfer from carboxy-S-adenosyl-L-methionine (Cx-SAM) to 5-hydroxyuridine (ho5U) to form 5-carboxymethoxyuridine (cmo5U) at position 34 in tRNAs.</text>
</comment>
<feature type="binding site" evidence="3">
    <location>
        <begin position="184"/>
        <end position="185"/>
    </location>
    <ligand>
        <name>carboxy-S-adenosyl-L-methionine</name>
        <dbReference type="ChEBI" id="CHEBI:134278"/>
    </ligand>
</feature>
<feature type="binding site" evidence="3">
    <location>
        <position position="203"/>
    </location>
    <ligand>
        <name>carboxy-S-adenosyl-L-methionine</name>
        <dbReference type="ChEBI" id="CHEBI:134278"/>
    </ligand>
</feature>
<comment type="catalytic activity">
    <reaction evidence="3">
        <text>carboxy-S-adenosyl-L-methionine + 5-hydroxyuridine(34) in tRNA = 5-carboxymethoxyuridine(34) in tRNA + S-adenosyl-L-homocysteine + H(+)</text>
        <dbReference type="Rhea" id="RHEA:52848"/>
        <dbReference type="Rhea" id="RHEA-COMP:13381"/>
        <dbReference type="Rhea" id="RHEA-COMP:13383"/>
        <dbReference type="ChEBI" id="CHEBI:15378"/>
        <dbReference type="ChEBI" id="CHEBI:57856"/>
        <dbReference type="ChEBI" id="CHEBI:134278"/>
        <dbReference type="ChEBI" id="CHEBI:136877"/>
        <dbReference type="ChEBI" id="CHEBI:136879"/>
    </reaction>
</comment>
<keyword evidence="5" id="KW-1185">Reference proteome</keyword>
<evidence type="ECO:0000313" key="5">
    <source>
        <dbReference type="Proteomes" id="UP001253545"/>
    </source>
</evidence>
<feature type="binding site" evidence="3">
    <location>
        <position position="199"/>
    </location>
    <ligand>
        <name>carboxy-S-adenosyl-L-methionine</name>
        <dbReference type="ChEBI" id="CHEBI:134278"/>
    </ligand>
</feature>
<sequence length="329" mass="37898">MSSKFKWRSLFYQSLLNTKMEKYLADFADKLNDWDTCGNVKEKTKLSKQLASLPECNNVQLDINDIVSIASDLPLSEGERRKTISILKQFMPWRKGPFSFFDIHIKTEWRSDWKWNRVLPHIKSLKNKKVLDVGCGSGYHLFRMHQAGALQIIGIDPTSLFFYQFQCFKRYMPEQNIHFLPIGIEAMPSTQYFDCVFSMGVLYHRPDPIKFLKELKQQLAPGGQLVLETLVVEGDKTTVLVPNERYAQMSNVWFIPSVKALIVWLEKVGFEDCKCVDIGFTSTDEQQSSEWMQNQSLVDFLDPENHSLTIEGYQAPLRAVITASVASTK</sequence>
<dbReference type="InterPro" id="IPR029063">
    <property type="entry name" value="SAM-dependent_MTases_sf"/>
</dbReference>
<name>A0ABU2ZPW6_9ALTE</name>
<comment type="similarity">
    <text evidence="3">Belongs to the class I-like SAM-binding methyltransferase superfamily. CmoB family.</text>
</comment>
<evidence type="ECO:0000313" key="4">
    <source>
        <dbReference type="EMBL" id="MDT0594311.1"/>
    </source>
</evidence>
<reference evidence="4 5" key="1">
    <citation type="submission" date="2023-09" db="EMBL/GenBank/DDBJ databases">
        <authorList>
            <person name="Rey-Velasco X."/>
        </authorList>
    </citation>
    <scope>NUCLEOTIDE SEQUENCE [LARGE SCALE GENOMIC DNA]</scope>
    <source>
        <strain evidence="4 5">P117</strain>
    </source>
</reference>
<dbReference type="Proteomes" id="UP001253545">
    <property type="component" value="Unassembled WGS sequence"/>
</dbReference>